<dbReference type="InterPro" id="IPR036396">
    <property type="entry name" value="Cyt_P450_sf"/>
</dbReference>
<dbReference type="InterPro" id="IPR001128">
    <property type="entry name" value="Cyt_P450"/>
</dbReference>
<keyword evidence="9 14" id="KW-0560">Oxidoreductase</keyword>
<dbReference type="GO" id="GO:0016705">
    <property type="term" value="F:oxidoreductase activity, acting on paired donors, with incorporation or reduction of molecular oxygen"/>
    <property type="evidence" value="ECO:0007669"/>
    <property type="project" value="InterPro"/>
</dbReference>
<feature type="binding site" description="axial binding residue" evidence="13">
    <location>
        <position position="454"/>
    </location>
    <ligand>
        <name>heme</name>
        <dbReference type="ChEBI" id="CHEBI:30413"/>
    </ligand>
    <ligandPart>
        <name>Fe</name>
        <dbReference type="ChEBI" id="CHEBI:18248"/>
    </ligandPart>
</feature>
<evidence type="ECO:0000313" key="17">
    <source>
        <dbReference type="Proteomes" id="UP000218811"/>
    </source>
</evidence>
<dbReference type="EMBL" id="KB468053">
    <property type="protein sequence ID" value="PCH40323.1"/>
    <property type="molecule type" value="Genomic_DNA"/>
</dbReference>
<evidence type="ECO:0000256" key="8">
    <source>
        <dbReference type="ARBA" id="ARBA00022989"/>
    </source>
</evidence>
<keyword evidence="12 15" id="KW-0472">Membrane</keyword>
<dbReference type="GO" id="GO:0016020">
    <property type="term" value="C:membrane"/>
    <property type="evidence" value="ECO:0007669"/>
    <property type="project" value="UniProtKB-SubCell"/>
</dbReference>
<dbReference type="PRINTS" id="PR00463">
    <property type="entry name" value="EP450I"/>
</dbReference>
<dbReference type="OMA" id="HTDPTQW"/>
<dbReference type="PANTHER" id="PTHR46300">
    <property type="entry name" value="P450, PUTATIVE (EUROFUNG)-RELATED-RELATED"/>
    <property type="match status" value="1"/>
</dbReference>
<comment type="pathway">
    <text evidence="3">Secondary metabolite biosynthesis.</text>
</comment>
<keyword evidence="10 13" id="KW-0408">Iron</keyword>
<evidence type="ECO:0000256" key="2">
    <source>
        <dbReference type="ARBA" id="ARBA00004370"/>
    </source>
</evidence>
<dbReference type="STRING" id="742152.A0A2H3JKD7"/>
<evidence type="ECO:0000256" key="14">
    <source>
        <dbReference type="RuleBase" id="RU000461"/>
    </source>
</evidence>
<evidence type="ECO:0000256" key="1">
    <source>
        <dbReference type="ARBA" id="ARBA00001971"/>
    </source>
</evidence>
<comment type="subcellular location">
    <subcellularLocation>
        <location evidence="2">Membrane</location>
    </subcellularLocation>
</comment>
<evidence type="ECO:0000256" key="7">
    <source>
        <dbReference type="ARBA" id="ARBA00022723"/>
    </source>
</evidence>
<evidence type="ECO:0000256" key="12">
    <source>
        <dbReference type="ARBA" id="ARBA00023136"/>
    </source>
</evidence>
<comment type="cofactor">
    <cofactor evidence="1 13">
        <name>heme</name>
        <dbReference type="ChEBI" id="CHEBI:30413"/>
    </cofactor>
</comment>
<evidence type="ECO:0000256" key="9">
    <source>
        <dbReference type="ARBA" id="ARBA00023002"/>
    </source>
</evidence>
<keyword evidence="17" id="KW-1185">Reference proteome</keyword>
<dbReference type="OrthoDB" id="1055148at2759"/>
<dbReference type="InterPro" id="IPR017972">
    <property type="entry name" value="Cyt_P450_CS"/>
</dbReference>
<accession>A0A2H3JKD7</accession>
<dbReference type="AlphaFoldDB" id="A0A2H3JKD7"/>
<name>A0A2H3JKD7_WOLCO</name>
<keyword evidence="5 13" id="KW-0349">Heme</keyword>
<reference evidence="16 17" key="1">
    <citation type="journal article" date="2012" name="Science">
        <title>The Paleozoic origin of enzymatic lignin decomposition reconstructed from 31 fungal genomes.</title>
        <authorList>
            <person name="Floudas D."/>
            <person name="Binder M."/>
            <person name="Riley R."/>
            <person name="Barry K."/>
            <person name="Blanchette R.A."/>
            <person name="Henrissat B."/>
            <person name="Martinez A.T."/>
            <person name="Otillar R."/>
            <person name="Spatafora J.W."/>
            <person name="Yadav J.S."/>
            <person name="Aerts A."/>
            <person name="Benoit I."/>
            <person name="Boyd A."/>
            <person name="Carlson A."/>
            <person name="Copeland A."/>
            <person name="Coutinho P.M."/>
            <person name="de Vries R.P."/>
            <person name="Ferreira P."/>
            <person name="Findley K."/>
            <person name="Foster B."/>
            <person name="Gaskell J."/>
            <person name="Glotzer D."/>
            <person name="Gorecki P."/>
            <person name="Heitman J."/>
            <person name="Hesse C."/>
            <person name="Hori C."/>
            <person name="Igarashi K."/>
            <person name="Jurgens J.A."/>
            <person name="Kallen N."/>
            <person name="Kersten P."/>
            <person name="Kohler A."/>
            <person name="Kuees U."/>
            <person name="Kumar T.K.A."/>
            <person name="Kuo A."/>
            <person name="LaButti K."/>
            <person name="Larrondo L.F."/>
            <person name="Lindquist E."/>
            <person name="Ling A."/>
            <person name="Lombard V."/>
            <person name="Lucas S."/>
            <person name="Lundell T."/>
            <person name="Martin R."/>
            <person name="McLaughlin D.J."/>
            <person name="Morgenstern I."/>
            <person name="Morin E."/>
            <person name="Murat C."/>
            <person name="Nagy L.G."/>
            <person name="Nolan M."/>
            <person name="Ohm R.A."/>
            <person name="Patyshakuliyeva A."/>
            <person name="Rokas A."/>
            <person name="Ruiz-Duenas F.J."/>
            <person name="Sabat G."/>
            <person name="Salamov A."/>
            <person name="Samejima M."/>
            <person name="Schmutz J."/>
            <person name="Slot J.C."/>
            <person name="St John F."/>
            <person name="Stenlid J."/>
            <person name="Sun H."/>
            <person name="Sun S."/>
            <person name="Syed K."/>
            <person name="Tsang A."/>
            <person name="Wiebenga A."/>
            <person name="Young D."/>
            <person name="Pisabarro A."/>
            <person name="Eastwood D.C."/>
            <person name="Martin F."/>
            <person name="Cullen D."/>
            <person name="Grigoriev I.V."/>
            <person name="Hibbett D.S."/>
        </authorList>
    </citation>
    <scope>NUCLEOTIDE SEQUENCE [LARGE SCALE GENOMIC DNA]</scope>
    <source>
        <strain evidence="16 17">MD-104</strain>
    </source>
</reference>
<evidence type="ECO:0000256" key="11">
    <source>
        <dbReference type="ARBA" id="ARBA00023033"/>
    </source>
</evidence>
<evidence type="ECO:0000256" key="6">
    <source>
        <dbReference type="ARBA" id="ARBA00022692"/>
    </source>
</evidence>
<keyword evidence="6 15" id="KW-0812">Transmembrane</keyword>
<evidence type="ECO:0000313" key="16">
    <source>
        <dbReference type="EMBL" id="PCH40323.1"/>
    </source>
</evidence>
<organism evidence="16 17">
    <name type="scientific">Wolfiporia cocos (strain MD-104)</name>
    <name type="common">Brown rot fungus</name>
    <dbReference type="NCBI Taxonomy" id="742152"/>
    <lineage>
        <taxon>Eukaryota</taxon>
        <taxon>Fungi</taxon>
        <taxon>Dikarya</taxon>
        <taxon>Basidiomycota</taxon>
        <taxon>Agaricomycotina</taxon>
        <taxon>Agaricomycetes</taxon>
        <taxon>Polyporales</taxon>
        <taxon>Phaeolaceae</taxon>
        <taxon>Wolfiporia</taxon>
    </lineage>
</organism>
<dbReference type="SUPFAM" id="SSF48264">
    <property type="entry name" value="Cytochrome P450"/>
    <property type="match status" value="1"/>
</dbReference>
<dbReference type="CDD" id="cd11065">
    <property type="entry name" value="CYP64-like"/>
    <property type="match status" value="1"/>
</dbReference>
<protein>
    <submittedName>
        <fullName evidence="16">Cytochrome P450</fullName>
    </submittedName>
</protein>
<dbReference type="InterPro" id="IPR002401">
    <property type="entry name" value="Cyt_P450_E_grp-I"/>
</dbReference>
<dbReference type="PROSITE" id="PS00086">
    <property type="entry name" value="CYTOCHROME_P450"/>
    <property type="match status" value="1"/>
</dbReference>
<evidence type="ECO:0000256" key="3">
    <source>
        <dbReference type="ARBA" id="ARBA00005179"/>
    </source>
</evidence>
<sequence length="526" mass="58887">MSKFTDAEALLGSLARPLESLGYRDILFAISCLITYYIGTVILRRRTDSPPGPLPLPFIGNVLQVPTEKSWIYFSNLCKKYGSIVKLTFAGRDMIILNDIADIDELLVKRSGNFSSRQQLVYAGKYRSKDKRLVLLPYGPLLKRQRAAVFQMLNAKVVGAYEGIQERGALKLLSDILENPTKAYISVKWFTAETLLMLVYGKKFDNEQDLRTLLHILETFIQDIHPARYLVDTLPVLDWLPDMLAPWRAEACKKHTYEIAFYSRLLQEVKERMDKGEPLECFAARLWEDVEKNGLDEISMAYVAGSAFEAGTDNTAGTILWFLVAMLHSPDAMKKAQAELDRVLGPEGHTPPSFKNLQDLPYCAALVKEVFRWMPVAPVGGPHVSLKDDTYKGYQIAASTTIMPNVWAVHHNETDYPDAFKFRPERFVPAVGSKVETEYLNEGHYGFGFGRRTCPGQYLASKSVWIGIVNLLWAFDICPPIDKYGNAIIPDAAAVRNGITAEPGAFDVILTPRSGARAQTIISACG</sequence>
<dbReference type="PRINTS" id="PR00385">
    <property type="entry name" value="P450"/>
</dbReference>
<dbReference type="Proteomes" id="UP000218811">
    <property type="component" value="Unassembled WGS sequence"/>
</dbReference>
<keyword evidence="8 15" id="KW-1133">Transmembrane helix</keyword>
<evidence type="ECO:0000256" key="13">
    <source>
        <dbReference type="PIRSR" id="PIRSR602401-1"/>
    </source>
</evidence>
<keyword evidence="7 13" id="KW-0479">Metal-binding</keyword>
<proteinExistence type="inferred from homology"/>
<dbReference type="Pfam" id="PF00067">
    <property type="entry name" value="p450"/>
    <property type="match status" value="1"/>
</dbReference>
<feature type="transmembrane region" description="Helical" evidence="15">
    <location>
        <begin position="26"/>
        <end position="43"/>
    </location>
</feature>
<dbReference type="Gene3D" id="1.10.630.10">
    <property type="entry name" value="Cytochrome P450"/>
    <property type="match status" value="1"/>
</dbReference>
<evidence type="ECO:0000256" key="15">
    <source>
        <dbReference type="SAM" id="Phobius"/>
    </source>
</evidence>
<dbReference type="PANTHER" id="PTHR46300:SF2">
    <property type="entry name" value="CYTOCHROME P450 MONOOXYGENASE ALNH-RELATED"/>
    <property type="match status" value="1"/>
</dbReference>
<dbReference type="InterPro" id="IPR050364">
    <property type="entry name" value="Cytochrome_P450_fung"/>
</dbReference>
<dbReference type="GO" id="GO:0004497">
    <property type="term" value="F:monooxygenase activity"/>
    <property type="evidence" value="ECO:0007669"/>
    <property type="project" value="UniProtKB-KW"/>
</dbReference>
<dbReference type="GO" id="GO:0020037">
    <property type="term" value="F:heme binding"/>
    <property type="evidence" value="ECO:0007669"/>
    <property type="project" value="InterPro"/>
</dbReference>
<keyword evidence="11 14" id="KW-0503">Monooxygenase</keyword>
<dbReference type="GO" id="GO:0005506">
    <property type="term" value="F:iron ion binding"/>
    <property type="evidence" value="ECO:0007669"/>
    <property type="project" value="InterPro"/>
</dbReference>
<comment type="similarity">
    <text evidence="4 14">Belongs to the cytochrome P450 family.</text>
</comment>
<evidence type="ECO:0000256" key="4">
    <source>
        <dbReference type="ARBA" id="ARBA00010617"/>
    </source>
</evidence>
<gene>
    <name evidence="16" type="ORF">WOLCODRAFT_67184</name>
</gene>
<evidence type="ECO:0000256" key="5">
    <source>
        <dbReference type="ARBA" id="ARBA00022617"/>
    </source>
</evidence>
<evidence type="ECO:0000256" key="10">
    <source>
        <dbReference type="ARBA" id="ARBA00023004"/>
    </source>
</evidence>